<keyword evidence="7" id="KW-1185">Reference proteome</keyword>
<feature type="transmembrane region" description="Helical" evidence="4">
    <location>
        <begin position="287"/>
        <end position="306"/>
    </location>
</feature>
<proteinExistence type="predicted"/>
<keyword evidence="3 4" id="KW-0472">Membrane</keyword>
<organism evidence="6 7">
    <name type="scientific">Roseomonas marmotae</name>
    <dbReference type="NCBI Taxonomy" id="2768161"/>
    <lineage>
        <taxon>Bacteria</taxon>
        <taxon>Pseudomonadati</taxon>
        <taxon>Pseudomonadota</taxon>
        <taxon>Alphaproteobacteria</taxon>
        <taxon>Acetobacterales</taxon>
        <taxon>Roseomonadaceae</taxon>
        <taxon>Roseomonas</taxon>
    </lineage>
</organism>
<feature type="transmembrane region" description="Helical" evidence="4">
    <location>
        <begin position="109"/>
        <end position="133"/>
    </location>
</feature>
<feature type="transmembrane region" description="Helical" evidence="4">
    <location>
        <begin position="220"/>
        <end position="240"/>
    </location>
</feature>
<feature type="transmembrane region" description="Helical" evidence="4">
    <location>
        <begin position="373"/>
        <end position="393"/>
    </location>
</feature>
<feature type="transmembrane region" description="Helical" evidence="4">
    <location>
        <begin position="53"/>
        <end position="77"/>
    </location>
</feature>
<gene>
    <name evidence="6" type="ORF">IAI60_06915</name>
</gene>
<dbReference type="EMBL" id="JACTNF010000005">
    <property type="protein sequence ID" value="MBO1074334.1"/>
    <property type="molecule type" value="Genomic_DNA"/>
</dbReference>
<feature type="transmembrane region" description="Helical" evidence="4">
    <location>
        <begin position="84"/>
        <end position="103"/>
    </location>
</feature>
<protein>
    <submittedName>
        <fullName evidence="6">MFS transporter</fullName>
    </submittedName>
</protein>
<evidence type="ECO:0000256" key="4">
    <source>
        <dbReference type="SAM" id="Phobius"/>
    </source>
</evidence>
<feature type="domain" description="Major facilitator superfamily (MFS) profile" evidence="5">
    <location>
        <begin position="19"/>
        <end position="398"/>
    </location>
</feature>
<dbReference type="PANTHER" id="PTHR23534">
    <property type="entry name" value="MFS PERMEASE"/>
    <property type="match status" value="1"/>
</dbReference>
<feature type="transmembrane region" description="Helical" evidence="4">
    <location>
        <begin position="312"/>
        <end position="336"/>
    </location>
</feature>
<dbReference type="RefSeq" id="WP_207445926.1">
    <property type="nucleotide sequence ID" value="NZ_CP061091.1"/>
</dbReference>
<dbReference type="PANTHER" id="PTHR23534:SF1">
    <property type="entry name" value="MAJOR FACILITATOR SUPERFAMILY PROTEIN"/>
    <property type="match status" value="1"/>
</dbReference>
<feature type="transmembrane region" description="Helical" evidence="4">
    <location>
        <begin position="176"/>
        <end position="199"/>
    </location>
</feature>
<dbReference type="PROSITE" id="PS50850">
    <property type="entry name" value="MFS"/>
    <property type="match status" value="1"/>
</dbReference>
<evidence type="ECO:0000256" key="3">
    <source>
        <dbReference type="ARBA" id="ARBA00023136"/>
    </source>
</evidence>
<dbReference type="SUPFAM" id="SSF103473">
    <property type="entry name" value="MFS general substrate transporter"/>
    <property type="match status" value="1"/>
</dbReference>
<evidence type="ECO:0000256" key="1">
    <source>
        <dbReference type="ARBA" id="ARBA00022692"/>
    </source>
</evidence>
<sequence>MTKEAKTAPPDDLVNERGNVARLAIAQALAGANATVIYATGSVIGNTLAPDKALATLPITIFVVGMATCTLPAGFVAHRFGRRAAFLLGTAFGVTVGLLGALAVLLGSFWLFCAATFFGGAYAAVVLSFRFAAADCAPPERRARAISAVMAGGVFAGILGPQLVTHTMYLWPPYLFAATYLIQAGVAVLCALVLLGVRLPRPKASESGSGRPLGLIAREPRFVSAVMVGAVSYLVMNFVMTSAPLAMRLCGLSQDDANLGLQWHVIAMYGPSFFTGRIIARFGAPRVVLAGLLLLASAAAVGLTGLTVGHFWFSLILLGLGWNFGFVGASAMVVECHRPEERTKVQGLNDFLVFGLMVVGSFASGGLLNSYGWEMVCWVSIPPLLVAAATLWVTRAARLQPAS</sequence>
<accession>A0ABS3KA49</accession>
<dbReference type="InterPro" id="IPR036259">
    <property type="entry name" value="MFS_trans_sf"/>
</dbReference>
<evidence type="ECO:0000313" key="7">
    <source>
        <dbReference type="Proteomes" id="UP001518990"/>
    </source>
</evidence>
<name>A0ABS3KA49_9PROT</name>
<feature type="transmembrane region" description="Helical" evidence="4">
    <location>
        <begin position="20"/>
        <end position="41"/>
    </location>
</feature>
<reference evidence="6 7" key="1">
    <citation type="submission" date="2020-09" db="EMBL/GenBank/DDBJ databases">
        <title>Roseomonas.</title>
        <authorList>
            <person name="Zhu W."/>
        </authorList>
    </citation>
    <scope>NUCLEOTIDE SEQUENCE [LARGE SCALE GENOMIC DNA]</scope>
    <source>
        <strain evidence="6 7">1311</strain>
    </source>
</reference>
<evidence type="ECO:0000256" key="2">
    <source>
        <dbReference type="ARBA" id="ARBA00022989"/>
    </source>
</evidence>
<evidence type="ECO:0000259" key="5">
    <source>
        <dbReference type="PROSITE" id="PS50850"/>
    </source>
</evidence>
<feature type="transmembrane region" description="Helical" evidence="4">
    <location>
        <begin position="260"/>
        <end position="280"/>
    </location>
</feature>
<dbReference type="Proteomes" id="UP001518990">
    <property type="component" value="Unassembled WGS sequence"/>
</dbReference>
<keyword evidence="1 4" id="KW-0812">Transmembrane</keyword>
<dbReference type="Gene3D" id="1.20.1250.20">
    <property type="entry name" value="MFS general substrate transporter like domains"/>
    <property type="match status" value="1"/>
</dbReference>
<keyword evidence="2 4" id="KW-1133">Transmembrane helix</keyword>
<dbReference type="InterPro" id="IPR020846">
    <property type="entry name" value="MFS_dom"/>
</dbReference>
<feature type="transmembrane region" description="Helical" evidence="4">
    <location>
        <begin position="145"/>
        <end position="164"/>
    </location>
</feature>
<evidence type="ECO:0000313" key="6">
    <source>
        <dbReference type="EMBL" id="MBO1074334.1"/>
    </source>
</evidence>
<feature type="transmembrane region" description="Helical" evidence="4">
    <location>
        <begin position="348"/>
        <end position="367"/>
    </location>
</feature>
<dbReference type="Pfam" id="PF07690">
    <property type="entry name" value="MFS_1"/>
    <property type="match status" value="1"/>
</dbReference>
<comment type="caution">
    <text evidence="6">The sequence shown here is derived from an EMBL/GenBank/DDBJ whole genome shotgun (WGS) entry which is preliminary data.</text>
</comment>
<dbReference type="InterPro" id="IPR011701">
    <property type="entry name" value="MFS"/>
</dbReference>